<gene>
    <name evidence="1" type="ORF">SCARUB_03388</name>
</gene>
<evidence type="ECO:0000313" key="2">
    <source>
        <dbReference type="Proteomes" id="UP000094056"/>
    </source>
</evidence>
<comment type="caution">
    <text evidence="1">The sequence shown here is derived from an EMBL/GenBank/DDBJ whole genome shotgun (WGS) entry which is preliminary data.</text>
</comment>
<sequence>MKKLPHIIVFAILVFLAFIINNTKSISAEVVVLHANEAWKRTDIILREHCIITWQVQKDDYWSFNTEIFPEGHNADGIPVPALESYALPGEDIGMLLGKTGDGRIISMGLSGSDYVMPNEGGNYLYLTMNDDLIGKYGEGFEDNKGEILVTIIQTPRKIVKIDILFIENCPGVIPTTKHIKDIIADEAIDAEINLILIETLEDARRLHFTGSPSVRINGMDIETNSGHTKDYGLRSRLYYIDGKQSGHPSKSMIRNAIKKVK</sequence>
<dbReference type="AlphaFoldDB" id="A0A1E3X791"/>
<evidence type="ECO:0000313" key="1">
    <source>
        <dbReference type="EMBL" id="ODS31485.1"/>
    </source>
</evidence>
<dbReference type="Gene3D" id="2.60.120.430">
    <property type="entry name" value="Galactose-binding lectin"/>
    <property type="match status" value="1"/>
</dbReference>
<name>A0A1E3X791_9BACT</name>
<dbReference type="EMBL" id="MAYW01000114">
    <property type="protein sequence ID" value="ODS31485.1"/>
    <property type="molecule type" value="Genomic_DNA"/>
</dbReference>
<dbReference type="Proteomes" id="UP000094056">
    <property type="component" value="Unassembled WGS sequence"/>
</dbReference>
<proteinExistence type="predicted"/>
<organism evidence="1 2">
    <name type="scientific">Candidatus Scalindua rubra</name>
    <dbReference type="NCBI Taxonomy" id="1872076"/>
    <lineage>
        <taxon>Bacteria</taxon>
        <taxon>Pseudomonadati</taxon>
        <taxon>Planctomycetota</taxon>
        <taxon>Candidatus Brocadiia</taxon>
        <taxon>Candidatus Brocadiales</taxon>
        <taxon>Candidatus Scalinduaceae</taxon>
        <taxon>Candidatus Scalindua</taxon>
    </lineage>
</organism>
<accession>A0A1E3X791</accession>
<reference evidence="1 2" key="1">
    <citation type="submission" date="2016-07" db="EMBL/GenBank/DDBJ databases">
        <title>Draft genome of Scalindua rubra, obtained from a brine-seawater interface in the Red Sea, sheds light on salt adaptation in anammox bacteria.</title>
        <authorList>
            <person name="Speth D.R."/>
            <person name="Lagkouvardos I."/>
            <person name="Wang Y."/>
            <person name="Qian P.-Y."/>
            <person name="Dutilh B.E."/>
            <person name="Jetten M.S."/>
        </authorList>
    </citation>
    <scope>NUCLEOTIDE SEQUENCE [LARGE SCALE GENOMIC DNA]</scope>
    <source>
        <strain evidence="1">BSI-1</strain>
    </source>
</reference>
<protein>
    <submittedName>
        <fullName evidence="1">Putative dehydrogenase subunit</fullName>
    </submittedName>
</protein>